<evidence type="ECO:0000256" key="6">
    <source>
        <dbReference type="ARBA" id="ARBA00022960"/>
    </source>
</evidence>
<evidence type="ECO:0000313" key="14">
    <source>
        <dbReference type="EMBL" id="MDQ8194603.1"/>
    </source>
</evidence>
<keyword evidence="12" id="KW-0479">Metal-binding</keyword>
<evidence type="ECO:0000256" key="13">
    <source>
        <dbReference type="NCBIfam" id="TIGR00445"/>
    </source>
</evidence>
<feature type="transmembrane region" description="Helical" evidence="12">
    <location>
        <begin position="20"/>
        <end position="44"/>
    </location>
</feature>
<dbReference type="Pfam" id="PF10555">
    <property type="entry name" value="MraY_sig1"/>
    <property type="match status" value="1"/>
</dbReference>
<dbReference type="InterPro" id="IPR003524">
    <property type="entry name" value="PNAcMuramoyl-5peptid_Trfase"/>
</dbReference>
<dbReference type="HAMAP" id="MF_00038">
    <property type="entry name" value="MraY"/>
    <property type="match status" value="1"/>
</dbReference>
<feature type="transmembrane region" description="Helical" evidence="12">
    <location>
        <begin position="296"/>
        <end position="317"/>
    </location>
</feature>
<comment type="function">
    <text evidence="12">Catalyzes the initial step of the lipid cycle reactions in the biosynthesis of the cell wall peptidoglycan: transfers peptidoglycan precursor phospho-MurNAc-pentapeptide from UDP-MurNAc-pentapeptide onto the lipid carrier undecaprenyl phosphate, yielding undecaprenyl-pyrophosphoryl-MurNAc-pentapeptide, known as lipid I.</text>
</comment>
<comment type="pathway">
    <text evidence="12">Cell wall biogenesis; peptidoglycan biosynthesis.</text>
</comment>
<proteinExistence type="inferred from homology"/>
<feature type="transmembrane region" description="Helical" evidence="12">
    <location>
        <begin position="138"/>
        <end position="159"/>
    </location>
</feature>
<keyword evidence="4 12" id="KW-0808">Transferase</keyword>
<keyword evidence="6 12" id="KW-0133">Cell shape</keyword>
<evidence type="ECO:0000256" key="8">
    <source>
        <dbReference type="ARBA" id="ARBA00022989"/>
    </source>
</evidence>
<gene>
    <name evidence="12 14" type="primary">mraY</name>
    <name evidence="14" type="ORF">QEH59_09210</name>
</gene>
<evidence type="ECO:0000256" key="5">
    <source>
        <dbReference type="ARBA" id="ARBA00022692"/>
    </source>
</evidence>
<keyword evidence="15" id="KW-1185">Reference proteome</keyword>
<keyword evidence="11 12" id="KW-0961">Cell wall biogenesis/degradation</keyword>
<keyword evidence="14" id="KW-0418">Kinase</keyword>
<keyword evidence="9 12" id="KW-0472">Membrane</keyword>
<evidence type="ECO:0000256" key="10">
    <source>
        <dbReference type="ARBA" id="ARBA00023306"/>
    </source>
</evidence>
<keyword evidence="8 12" id="KW-1133">Transmembrane helix</keyword>
<feature type="transmembrane region" description="Helical" evidence="12">
    <location>
        <begin position="179"/>
        <end position="199"/>
    </location>
</feature>
<keyword evidence="3 12" id="KW-0132">Cell division</keyword>
<keyword evidence="12" id="KW-0460">Magnesium</keyword>
<protein>
    <recommendedName>
        <fullName evidence="12 13">Phospho-N-acetylmuramoyl-pentapeptide-transferase</fullName>
        <ecNumber evidence="12 13">2.7.8.13</ecNumber>
    </recommendedName>
    <alternativeName>
        <fullName evidence="12">UDP-MurNAc-pentapeptide phosphotransferase</fullName>
    </alternativeName>
</protein>
<dbReference type="InterPro" id="IPR018480">
    <property type="entry name" value="PNAcMuramoyl-5peptid_Trfase_CS"/>
</dbReference>
<dbReference type="NCBIfam" id="TIGR00445">
    <property type="entry name" value="mraY"/>
    <property type="match status" value="1"/>
</dbReference>
<evidence type="ECO:0000313" key="15">
    <source>
        <dbReference type="Proteomes" id="UP001243717"/>
    </source>
</evidence>
<organism evidence="14 15">
    <name type="scientific">Thalassobacterium sedimentorum</name>
    <dbReference type="NCBI Taxonomy" id="3041258"/>
    <lineage>
        <taxon>Bacteria</taxon>
        <taxon>Pseudomonadati</taxon>
        <taxon>Verrucomicrobiota</taxon>
        <taxon>Opitutia</taxon>
        <taxon>Puniceicoccales</taxon>
        <taxon>Coraliomargaritaceae</taxon>
        <taxon>Thalassobacterium</taxon>
    </lineage>
</organism>
<keyword evidence="12" id="KW-1003">Cell membrane</keyword>
<feature type="transmembrane region" description="Helical" evidence="12">
    <location>
        <begin position="206"/>
        <end position="226"/>
    </location>
</feature>
<keyword evidence="7 12" id="KW-0573">Peptidoglycan synthesis</keyword>
<dbReference type="PANTHER" id="PTHR22926">
    <property type="entry name" value="PHOSPHO-N-ACETYLMURAMOYL-PENTAPEPTIDE-TRANSFERASE"/>
    <property type="match status" value="1"/>
</dbReference>
<dbReference type="EC" id="2.7.8.13" evidence="12 13"/>
<evidence type="ECO:0000256" key="7">
    <source>
        <dbReference type="ARBA" id="ARBA00022984"/>
    </source>
</evidence>
<sequence>MLSYLAEFENIFGPLRLFRYLTLRAAFAGLTAMSIGFILGPWLFAKLRALSAKQAFRGKEEVGALADLHASKAQTPTMGGLMICVSVVGSAVLWAKPNVYVYTALIIYLGLTVIGFLDDYLKVSKANSKGLSGRWKMLGQAILTVIALLCLLSMPESAAKMRELWVPFYKDMLLSEMPLFLLVPFLFLILSGSSNAINLTDGVDGLAIGCTVTVALAYAIMAYAAGNMIISDYLYVSYIPGVGELTVVCAALLGASLAFLWYNSHPAEIFMGDTGSLALGGLIGIIAFMVHQPLTLIIVGGIFVMEAGSVILQVGSFKLRGKRIFRMSPIHHHFELKGWHENKVVIRFWILSLIFAMAGLATLKLR</sequence>
<feature type="transmembrane region" description="Helical" evidence="12">
    <location>
        <begin position="269"/>
        <end position="290"/>
    </location>
</feature>
<dbReference type="CDD" id="cd06852">
    <property type="entry name" value="GT_MraY"/>
    <property type="match status" value="1"/>
</dbReference>
<evidence type="ECO:0000256" key="1">
    <source>
        <dbReference type="ARBA" id="ARBA00004141"/>
    </source>
</evidence>
<dbReference type="InterPro" id="IPR000715">
    <property type="entry name" value="Glycosyl_transferase_4"/>
</dbReference>
<evidence type="ECO:0000256" key="4">
    <source>
        <dbReference type="ARBA" id="ARBA00022679"/>
    </source>
</evidence>
<dbReference type="PROSITE" id="PS01348">
    <property type="entry name" value="MRAY_2"/>
    <property type="match status" value="1"/>
</dbReference>
<keyword evidence="5 12" id="KW-0812">Transmembrane</keyword>
<evidence type="ECO:0000256" key="3">
    <source>
        <dbReference type="ARBA" id="ARBA00022618"/>
    </source>
</evidence>
<reference evidence="14 15" key="1">
    <citation type="submission" date="2023-04" db="EMBL/GenBank/DDBJ databases">
        <title>A novel bacteria isolated from coastal sediment.</title>
        <authorList>
            <person name="Liu X.-J."/>
            <person name="Du Z.-J."/>
        </authorList>
    </citation>
    <scope>NUCLEOTIDE SEQUENCE [LARGE SCALE GENOMIC DNA]</scope>
    <source>
        <strain evidence="14 15">SDUM461004</strain>
    </source>
</reference>
<dbReference type="RefSeq" id="WP_308985070.1">
    <property type="nucleotide sequence ID" value="NZ_JARXIC010000012.1"/>
</dbReference>
<feature type="transmembrane region" description="Helical" evidence="12">
    <location>
        <begin position="344"/>
        <end position="363"/>
    </location>
</feature>
<evidence type="ECO:0000256" key="11">
    <source>
        <dbReference type="ARBA" id="ARBA00023316"/>
    </source>
</evidence>
<evidence type="ECO:0000256" key="12">
    <source>
        <dbReference type="HAMAP-Rule" id="MF_00038"/>
    </source>
</evidence>
<comment type="similarity">
    <text evidence="2 12">Belongs to the glycosyltransferase 4 family. MraY subfamily.</text>
</comment>
<dbReference type="EMBL" id="JARXIC010000012">
    <property type="protein sequence ID" value="MDQ8194603.1"/>
    <property type="molecule type" value="Genomic_DNA"/>
</dbReference>
<comment type="caution">
    <text evidence="14">The sequence shown here is derived from an EMBL/GenBank/DDBJ whole genome shotgun (WGS) entry which is preliminary data.</text>
</comment>
<dbReference type="Proteomes" id="UP001243717">
    <property type="component" value="Unassembled WGS sequence"/>
</dbReference>
<feature type="transmembrane region" description="Helical" evidence="12">
    <location>
        <begin position="238"/>
        <end position="262"/>
    </location>
</feature>
<comment type="cofactor">
    <cofactor evidence="12">
        <name>Mg(2+)</name>
        <dbReference type="ChEBI" id="CHEBI:18420"/>
    </cofactor>
</comment>
<accession>A0ABU1ALX9</accession>
<feature type="transmembrane region" description="Helical" evidence="12">
    <location>
        <begin position="100"/>
        <end position="117"/>
    </location>
</feature>
<evidence type="ECO:0000256" key="2">
    <source>
        <dbReference type="ARBA" id="ARBA00005583"/>
    </source>
</evidence>
<comment type="catalytic activity">
    <reaction evidence="12">
        <text>UDP-N-acetyl-alpha-D-muramoyl-L-alanyl-gamma-D-glutamyl-meso-2,6-diaminopimeloyl-D-alanyl-D-alanine + di-trans,octa-cis-undecaprenyl phosphate = di-trans,octa-cis-undecaprenyl diphospho-N-acetyl-alpha-D-muramoyl-L-alanyl-D-glutamyl-meso-2,6-diaminopimeloyl-D-alanyl-D-alanine + UMP</text>
        <dbReference type="Rhea" id="RHEA:28386"/>
        <dbReference type="ChEBI" id="CHEBI:57865"/>
        <dbReference type="ChEBI" id="CHEBI:60392"/>
        <dbReference type="ChEBI" id="CHEBI:61386"/>
        <dbReference type="ChEBI" id="CHEBI:61387"/>
        <dbReference type="EC" id="2.7.8.13"/>
    </reaction>
</comment>
<name>A0ABU1ALX9_9BACT</name>
<dbReference type="GO" id="GO:0016301">
    <property type="term" value="F:kinase activity"/>
    <property type="evidence" value="ECO:0007669"/>
    <property type="project" value="UniProtKB-KW"/>
</dbReference>
<dbReference type="Pfam" id="PF00953">
    <property type="entry name" value="Glycos_transf_4"/>
    <property type="match status" value="1"/>
</dbReference>
<evidence type="ECO:0000256" key="9">
    <source>
        <dbReference type="ARBA" id="ARBA00023136"/>
    </source>
</evidence>
<comment type="subcellular location">
    <subcellularLocation>
        <location evidence="12">Cell membrane</location>
        <topology evidence="12">Multi-pass membrane protein</topology>
    </subcellularLocation>
    <subcellularLocation>
        <location evidence="1">Membrane</location>
        <topology evidence="1">Multi-pass membrane protein</topology>
    </subcellularLocation>
</comment>
<dbReference type="PANTHER" id="PTHR22926:SF5">
    <property type="entry name" value="PHOSPHO-N-ACETYLMURAMOYL-PENTAPEPTIDE-TRANSFERASE HOMOLOG"/>
    <property type="match status" value="1"/>
</dbReference>
<keyword evidence="10 12" id="KW-0131">Cell cycle</keyword>
<feature type="transmembrane region" description="Helical" evidence="12">
    <location>
        <begin position="77"/>
        <end position="94"/>
    </location>
</feature>